<keyword evidence="6" id="KW-1133">Transmembrane helix</keyword>
<protein>
    <recommendedName>
        <fullName evidence="13">Sulfotransferase</fullName>
        <ecNumber evidence="13">2.8.2.-</ecNumber>
    </recommendedName>
</protein>
<keyword evidence="9" id="KW-0325">Glycoprotein</keyword>
<keyword evidence="8" id="KW-0472">Membrane</keyword>
<reference evidence="17" key="2">
    <citation type="journal article" date="2013" name="Nat. Genet.">
        <title>The genome of the platyfish, Xiphophorus maculatus, provides insights into evolutionary adaptation and several complex traits.</title>
        <authorList>
            <person name="Schartl M."/>
            <person name="Walter R.B."/>
            <person name="Shen Y."/>
            <person name="Garcia T."/>
            <person name="Catchen J."/>
            <person name="Amores A."/>
            <person name="Braasch I."/>
            <person name="Chalopin D."/>
            <person name="Volff J.N."/>
            <person name="Lesch K.P."/>
            <person name="Bisazza A."/>
            <person name="Minx P."/>
            <person name="Hillier L."/>
            <person name="Wilson R.K."/>
            <person name="Fuerstenberg S."/>
            <person name="Boore J."/>
            <person name="Searle S."/>
            <person name="Postlethwait J.H."/>
            <person name="Warren W.C."/>
        </authorList>
    </citation>
    <scope>NUCLEOTIDE SEQUENCE [LARGE SCALE GENOMIC DNA]</scope>
    <source>
        <strain evidence="17">JP 163 A</strain>
    </source>
</reference>
<reference evidence="16" key="4">
    <citation type="submission" date="2025-09" db="UniProtKB">
        <authorList>
            <consortium name="Ensembl"/>
        </authorList>
    </citation>
    <scope>IDENTIFICATION</scope>
    <source>
        <strain evidence="16">JP 163 A</strain>
    </source>
</reference>
<name>A0A3B5Q5V0_XIPMA</name>
<evidence type="ECO:0000256" key="3">
    <source>
        <dbReference type="ARBA" id="ARBA00022679"/>
    </source>
</evidence>
<keyword evidence="17" id="KW-1185">Reference proteome</keyword>
<evidence type="ECO:0000256" key="5">
    <source>
        <dbReference type="ARBA" id="ARBA00022968"/>
    </source>
</evidence>
<evidence type="ECO:0000256" key="11">
    <source>
        <dbReference type="ARBA" id="ARBA00036278"/>
    </source>
</evidence>
<keyword evidence="14" id="KW-0732">Signal</keyword>
<dbReference type="KEGG" id="xma:102228542"/>
<feature type="chain" id="PRO_5017461404" description="Sulfotransferase" evidence="14">
    <location>
        <begin position="23"/>
        <end position="442"/>
    </location>
</feature>
<dbReference type="PANTHER" id="PTHR10704:SF73">
    <property type="entry name" value="SULFOTRANSFERASE"/>
    <property type="match status" value="1"/>
</dbReference>
<dbReference type="GO" id="GO:0006044">
    <property type="term" value="P:N-acetylglucosamine metabolic process"/>
    <property type="evidence" value="ECO:0007669"/>
    <property type="project" value="TreeGrafter"/>
</dbReference>
<dbReference type="GO" id="GO:0008459">
    <property type="term" value="F:chondroitin 6-sulfotransferase activity"/>
    <property type="evidence" value="ECO:0007669"/>
    <property type="project" value="UniProtKB-EC"/>
</dbReference>
<organism evidence="16 17">
    <name type="scientific">Xiphophorus maculatus</name>
    <name type="common">Southern platyfish</name>
    <name type="synonym">Platypoecilus maculatus</name>
    <dbReference type="NCBI Taxonomy" id="8083"/>
    <lineage>
        <taxon>Eukaryota</taxon>
        <taxon>Metazoa</taxon>
        <taxon>Chordata</taxon>
        <taxon>Craniata</taxon>
        <taxon>Vertebrata</taxon>
        <taxon>Euteleostomi</taxon>
        <taxon>Actinopterygii</taxon>
        <taxon>Neopterygii</taxon>
        <taxon>Teleostei</taxon>
        <taxon>Neoteleostei</taxon>
        <taxon>Acanthomorphata</taxon>
        <taxon>Ovalentaria</taxon>
        <taxon>Atherinomorphae</taxon>
        <taxon>Cyprinodontiformes</taxon>
        <taxon>Poeciliidae</taxon>
        <taxon>Poeciliinae</taxon>
        <taxon>Xiphophorus</taxon>
    </lineage>
</organism>
<dbReference type="GO" id="GO:0045130">
    <property type="term" value="F:keratan sulfotransferase activity"/>
    <property type="evidence" value="ECO:0007669"/>
    <property type="project" value="UniProtKB-EC"/>
</dbReference>
<dbReference type="GO" id="GO:0006790">
    <property type="term" value="P:sulfur compound metabolic process"/>
    <property type="evidence" value="ECO:0007669"/>
    <property type="project" value="TreeGrafter"/>
</dbReference>
<keyword evidence="7" id="KW-0333">Golgi apparatus</keyword>
<dbReference type="FunFam" id="3.40.50.300:FF:000938">
    <property type="entry name" value="Sulfotransferase"/>
    <property type="match status" value="1"/>
</dbReference>
<evidence type="ECO:0000256" key="2">
    <source>
        <dbReference type="ARBA" id="ARBA00005530"/>
    </source>
</evidence>
<feature type="domain" description="Sulfotransferase" evidence="15">
    <location>
        <begin position="99"/>
        <end position="418"/>
    </location>
</feature>
<dbReference type="OMA" id="RYHCKIR"/>
<reference evidence="16" key="3">
    <citation type="submission" date="2025-08" db="UniProtKB">
        <authorList>
            <consortium name="Ensembl"/>
        </authorList>
    </citation>
    <scope>IDENTIFICATION</scope>
    <source>
        <strain evidence="16">JP 163 A</strain>
    </source>
</reference>
<keyword evidence="3 13" id="KW-0808">Transferase</keyword>
<dbReference type="PIRSF" id="PIRSF005883">
    <property type="entry name" value="Carbohydrate_sulfotransferase"/>
    <property type="match status" value="1"/>
</dbReference>
<dbReference type="AlphaFoldDB" id="A0A3B5Q5V0"/>
<dbReference type="GeneID" id="102228542"/>
<dbReference type="SUPFAM" id="SSF52540">
    <property type="entry name" value="P-loop containing nucleoside triphosphate hydrolases"/>
    <property type="match status" value="1"/>
</dbReference>
<dbReference type="PANTHER" id="PTHR10704">
    <property type="entry name" value="CARBOHYDRATE SULFOTRANSFERASE"/>
    <property type="match status" value="1"/>
</dbReference>
<dbReference type="Pfam" id="PF00685">
    <property type="entry name" value="Sulfotransfer_1"/>
    <property type="match status" value="1"/>
</dbReference>
<feature type="signal peptide" evidence="14">
    <location>
        <begin position="1"/>
        <end position="22"/>
    </location>
</feature>
<evidence type="ECO:0000313" key="16">
    <source>
        <dbReference type="Ensembl" id="ENSXMAP00000025609.1"/>
    </source>
</evidence>
<keyword evidence="5" id="KW-0735">Signal-anchor</keyword>
<comment type="catalytic activity">
    <reaction evidence="12">
        <text>chondroitin beta-D-glucuronate + n 3'-phosphoadenylyl sulfate = chondroitin 6'-sulfate + n adenosine 3',5'-bisphosphate + n H(+)</text>
        <dbReference type="Rhea" id="RHEA:11108"/>
        <dbReference type="Rhea" id="RHEA-COMP:9827"/>
        <dbReference type="Rhea" id="RHEA-COMP:9828"/>
        <dbReference type="ChEBI" id="CHEBI:15378"/>
        <dbReference type="ChEBI" id="CHEBI:57652"/>
        <dbReference type="ChEBI" id="CHEBI:58339"/>
        <dbReference type="ChEBI" id="CHEBI:58343"/>
        <dbReference type="ChEBI" id="CHEBI:62065"/>
        <dbReference type="EC" id="2.8.2.17"/>
    </reaction>
    <physiologicalReaction direction="left-to-right" evidence="12">
        <dbReference type="Rhea" id="RHEA:11109"/>
    </physiologicalReaction>
</comment>
<dbReference type="InterPro" id="IPR051135">
    <property type="entry name" value="Gal/GlcNAc/GalNAc_ST"/>
</dbReference>
<dbReference type="InterPro" id="IPR000863">
    <property type="entry name" value="Sulfotransferase_dom"/>
</dbReference>
<evidence type="ECO:0000256" key="1">
    <source>
        <dbReference type="ARBA" id="ARBA00004323"/>
    </source>
</evidence>
<dbReference type="GO" id="GO:0001517">
    <property type="term" value="F:N-acetylglucosamine 6-O-sulfotransferase activity"/>
    <property type="evidence" value="ECO:0007669"/>
    <property type="project" value="TreeGrafter"/>
</dbReference>
<comment type="catalytic activity">
    <reaction evidence="11">
        <text>3'-phosphoadenylyl sulfate + keratan = adenosine 3',5'-bisphosphate + keratan 6'-sulfate.</text>
        <dbReference type="EC" id="2.8.2.21"/>
    </reaction>
</comment>
<sequence length="442" mass="50518">MRTKYAVIFICVVALVIIEKESNILSRVSDKLIHRQIPQQTPKTPQNDNNTASKDYVDVLKVLLGQQPATKNSQTNLLEKKEVDETGDINVKRNSRGRKHVLLMASTRTGSSFVGEFFNQQGETMFYLFEPLWHVERLLATEAEVNNSTALPGIYGDILQALFLCNFSPLEKFISPSPQNHVTPNLFRRESSLALCEEPVCTPVLKDVFERYHCKIRQCGPLNLTLVSESCLSKQHHAIKAVRVRQLDTLQPLVEDPHLNVAIIQLVRDPRAILVSRMVAFPSKYQTWKAWAQDGQVPENDEEVKRLKGNCDQVRISAELGLSKPQWLKGRYMLVRYEDIARYPMQKAEEMYTFTGIPFSSQAREWILRNTQTTEEASGIYSTQKNSSEQADKWRTSIPFTLVQVVQKVCGPTMKLFGYRFVDDEKTLSNKSISLLEDKQFS</sequence>
<evidence type="ECO:0000256" key="13">
    <source>
        <dbReference type="RuleBase" id="RU361155"/>
    </source>
</evidence>
<dbReference type="EC" id="2.8.2.-" evidence="13"/>
<dbReference type="STRING" id="8083.ENSXMAP00000025609"/>
<evidence type="ECO:0000256" key="14">
    <source>
        <dbReference type="SAM" id="SignalP"/>
    </source>
</evidence>
<dbReference type="Proteomes" id="UP000002852">
    <property type="component" value="Unassembled WGS sequence"/>
</dbReference>
<dbReference type="Gene3D" id="3.40.50.300">
    <property type="entry name" value="P-loop containing nucleotide triphosphate hydrolases"/>
    <property type="match status" value="1"/>
</dbReference>
<evidence type="ECO:0000256" key="10">
    <source>
        <dbReference type="ARBA" id="ARBA00023277"/>
    </source>
</evidence>
<evidence type="ECO:0000256" key="4">
    <source>
        <dbReference type="ARBA" id="ARBA00022692"/>
    </source>
</evidence>
<comment type="similarity">
    <text evidence="2">Belongs to the sulfotransferase 1 family. Gal/GlcNAc/GalNAc subfamily.</text>
</comment>
<dbReference type="GO" id="GO:0005975">
    <property type="term" value="P:carbohydrate metabolic process"/>
    <property type="evidence" value="ECO:0007669"/>
    <property type="project" value="InterPro"/>
</dbReference>
<comment type="subcellular location">
    <subcellularLocation>
        <location evidence="1">Golgi apparatus membrane</location>
        <topology evidence="1">Single-pass type II membrane protein</topology>
    </subcellularLocation>
</comment>
<dbReference type="CTD" id="559721"/>
<evidence type="ECO:0000256" key="7">
    <source>
        <dbReference type="ARBA" id="ARBA00023034"/>
    </source>
</evidence>
<dbReference type="InParanoid" id="A0A3B5Q5V0"/>
<accession>A0A3B5Q5V0</accession>
<reference evidence="17" key="1">
    <citation type="submission" date="2012-01" db="EMBL/GenBank/DDBJ databases">
        <authorList>
            <person name="Walter R."/>
            <person name="Schartl M."/>
            <person name="Warren W."/>
        </authorList>
    </citation>
    <scope>NUCLEOTIDE SEQUENCE [LARGE SCALE GENOMIC DNA]</scope>
    <source>
        <strain evidence="17">JP 163 A</strain>
    </source>
</reference>
<dbReference type="GO" id="GO:0000139">
    <property type="term" value="C:Golgi membrane"/>
    <property type="evidence" value="ECO:0007669"/>
    <property type="project" value="UniProtKB-SubCell"/>
</dbReference>
<keyword evidence="4" id="KW-0812">Transmembrane</keyword>
<dbReference type="FunCoup" id="A0A3B5Q5V0">
    <property type="interactions" value="478"/>
</dbReference>
<evidence type="ECO:0000256" key="6">
    <source>
        <dbReference type="ARBA" id="ARBA00022989"/>
    </source>
</evidence>
<evidence type="ECO:0000256" key="8">
    <source>
        <dbReference type="ARBA" id="ARBA00023136"/>
    </source>
</evidence>
<dbReference type="InterPro" id="IPR016469">
    <property type="entry name" value="Carbohydrate_sulfotransferase"/>
</dbReference>
<dbReference type="RefSeq" id="XP_005801704.1">
    <property type="nucleotide sequence ID" value="XM_005801647.2"/>
</dbReference>
<dbReference type="OrthoDB" id="6138663at2759"/>
<evidence type="ECO:0000313" key="17">
    <source>
        <dbReference type="Proteomes" id="UP000002852"/>
    </source>
</evidence>
<keyword evidence="10" id="KW-0119">Carbohydrate metabolism</keyword>
<dbReference type="GeneTree" id="ENSGT00940000161045"/>
<proteinExistence type="inferred from homology"/>
<evidence type="ECO:0000256" key="9">
    <source>
        <dbReference type="ARBA" id="ARBA00023180"/>
    </source>
</evidence>
<evidence type="ECO:0000259" key="15">
    <source>
        <dbReference type="Pfam" id="PF00685"/>
    </source>
</evidence>
<dbReference type="InterPro" id="IPR027417">
    <property type="entry name" value="P-loop_NTPase"/>
</dbReference>
<evidence type="ECO:0000256" key="12">
    <source>
        <dbReference type="ARBA" id="ARBA00049862"/>
    </source>
</evidence>
<dbReference type="Ensembl" id="ENSXMAT00000023298.1">
    <property type="protein sequence ID" value="ENSXMAP00000025609.1"/>
    <property type="gene ID" value="ENSXMAG00000025232.1"/>
</dbReference>